<evidence type="ECO:0000313" key="1">
    <source>
        <dbReference type="EMBL" id="CAG6636814.1"/>
    </source>
</evidence>
<dbReference type="EMBL" id="HBUF01095979">
    <property type="protein sequence ID" value="CAG6636829.1"/>
    <property type="molecule type" value="Transcribed_RNA"/>
</dbReference>
<proteinExistence type="predicted"/>
<dbReference type="EMBL" id="HBUF01095978">
    <property type="protein sequence ID" value="CAG6636826.1"/>
    <property type="molecule type" value="Transcribed_RNA"/>
</dbReference>
<dbReference type="EMBL" id="HBUF01095974">
    <property type="protein sequence ID" value="CAG6636814.1"/>
    <property type="molecule type" value="Transcribed_RNA"/>
</dbReference>
<dbReference type="EMBL" id="HBUF01095977">
    <property type="protein sequence ID" value="CAG6636823.1"/>
    <property type="molecule type" value="Transcribed_RNA"/>
</dbReference>
<reference evidence="1" key="1">
    <citation type="submission" date="2021-05" db="EMBL/GenBank/DDBJ databases">
        <authorList>
            <person name="Alioto T."/>
            <person name="Alioto T."/>
            <person name="Gomez Garrido J."/>
        </authorList>
    </citation>
    <scope>NUCLEOTIDE SEQUENCE</scope>
</reference>
<dbReference type="EMBL" id="HBUF01095980">
    <property type="protein sequence ID" value="CAG6636832.1"/>
    <property type="molecule type" value="Transcribed_RNA"/>
</dbReference>
<protein>
    <submittedName>
        <fullName evidence="1">Uncharacterized protein</fullName>
    </submittedName>
</protein>
<dbReference type="EMBL" id="HBUF01095975">
    <property type="protein sequence ID" value="CAG6636817.1"/>
    <property type="molecule type" value="Transcribed_RNA"/>
</dbReference>
<accession>A0A8D8VX38</accession>
<dbReference type="AlphaFoldDB" id="A0A8D8VX38"/>
<organism evidence="1">
    <name type="scientific">Cacopsylla melanoneura</name>
    <dbReference type="NCBI Taxonomy" id="428564"/>
    <lineage>
        <taxon>Eukaryota</taxon>
        <taxon>Metazoa</taxon>
        <taxon>Ecdysozoa</taxon>
        <taxon>Arthropoda</taxon>
        <taxon>Hexapoda</taxon>
        <taxon>Insecta</taxon>
        <taxon>Pterygota</taxon>
        <taxon>Neoptera</taxon>
        <taxon>Paraneoptera</taxon>
        <taxon>Hemiptera</taxon>
        <taxon>Sternorrhyncha</taxon>
        <taxon>Psylloidea</taxon>
        <taxon>Psyllidae</taxon>
        <taxon>Psyllinae</taxon>
        <taxon>Cacopsylla</taxon>
    </lineage>
</organism>
<sequence length="102" mass="10767">MATLMSNCHRLRLVSLMGSGCTDILAGAVTAARELSGPKAEQLVELTHPTGPGVSLVITVNLLLTVDTDILASPPLLLSGILDNQVEHIGQVLVHTVKQMME</sequence>
<name>A0A8D8VX38_9HEMI</name>
<dbReference type="EMBL" id="HBUF01095976">
    <property type="protein sequence ID" value="CAG6636820.1"/>
    <property type="molecule type" value="Transcribed_RNA"/>
</dbReference>